<dbReference type="EMBL" id="CP039393">
    <property type="protein sequence ID" value="QCD35861.1"/>
    <property type="molecule type" value="Genomic_DNA"/>
</dbReference>
<name>A0A4P7VPT2_9BACT</name>
<accession>A0A4P7VPT2</accession>
<dbReference type="KEGG" id="mgod:E7746_06450"/>
<dbReference type="EMBL" id="CP039393">
    <property type="protein sequence ID" value="QCD36031.1"/>
    <property type="molecule type" value="Genomic_DNA"/>
</dbReference>
<dbReference type="PANTHER" id="PTHR33803">
    <property type="entry name" value="IS1478 TRANSPOSASE"/>
    <property type="match status" value="1"/>
</dbReference>
<dbReference type="Proteomes" id="UP000297031">
    <property type="component" value="Chromosome"/>
</dbReference>
<dbReference type="KEGG" id="mgod:E7746_14855"/>
<evidence type="ECO:0000313" key="3">
    <source>
        <dbReference type="EMBL" id="QCD35556.1"/>
    </source>
</evidence>
<gene>
    <name evidence="2" type="ORF">E7746_00395</name>
    <name evidence="3" type="ORF">E7746_06450</name>
    <name evidence="4" type="ORF">E7746_08205</name>
    <name evidence="5" type="ORF">E7746_09120</name>
    <name evidence="6" type="ORF">E7746_09450</name>
    <name evidence="7" type="ORF">E7746_12525</name>
    <name evidence="8" type="ORF">E7746_14245</name>
    <name evidence="9" type="ORF">E7746_14855</name>
</gene>
<dbReference type="KEGG" id="mgod:E7746_09120"/>
<dbReference type="KEGG" id="mgod:E7746_14245"/>
<evidence type="ECO:0000313" key="4">
    <source>
        <dbReference type="EMBL" id="QCD35861.1"/>
    </source>
</evidence>
<keyword evidence="10" id="KW-1185">Reference proteome</keyword>
<sequence length="462" mass="53020">MKLRKISEITATLPFTEFDFMQKYRESFAVSELGRIHAQLPLKELAEKIRSHFPKTHPQGNTPMFPPEGEVALMFLKPYTGQSDDGLIEMLNGSIHIQMFCGVLIDPANPIKNGKIVSAIRQRIAGALDIKELQKLLYDKWGGLLKDKNLCLTDATCYESHLRFPTDVKLLWECCEWIQSLIKKTCKALKERLPRNKYRDIDRDRLTYAKHRKHTRAATAKLRRRLLGLLSKQIGQWNRICKIHTVDITLTAEQSKRLSALKEVYRQQSALAQKKEVKHRIVSIDRPYIRPIVRGKENKRVEFGVKVNNIQIDGISFIEHHSFEAFNEGVRLQECIEYQQELTGIKVTRVGADTIYANNDNRRYCTENGMTTCFVRKGPKPKDEDADISTARRIIGTLRSTAMEGSFGNQKQHYSVGRIAARNSRSETLLLFFGIHMANAATLAARQLAIEEKEKQLQKQRA</sequence>
<evidence type="ECO:0000313" key="9">
    <source>
        <dbReference type="EMBL" id="QCD37215.1"/>
    </source>
</evidence>
<evidence type="ECO:0000313" key="2">
    <source>
        <dbReference type="EMBL" id="QCD34446.1"/>
    </source>
</evidence>
<dbReference type="AlphaFoldDB" id="A0A4P7VPT2"/>
<feature type="domain" description="Transposase InsH N-terminal" evidence="1">
    <location>
        <begin position="32"/>
        <end position="121"/>
    </location>
</feature>
<dbReference type="EMBL" id="CP039393">
    <property type="protein sequence ID" value="QCD36955.1"/>
    <property type="molecule type" value="Genomic_DNA"/>
</dbReference>
<reference evidence="6 10" key="1">
    <citation type="submission" date="2019-02" db="EMBL/GenBank/DDBJ databases">
        <title>Isolation and identification of novel species under the genus Muribaculum.</title>
        <authorList>
            <person name="Miyake S."/>
            <person name="Ding Y."/>
            <person name="Low A."/>
            <person name="Soh M."/>
            <person name="Seedorf H."/>
        </authorList>
    </citation>
    <scope>NUCLEOTIDE SEQUENCE [LARGE SCALE GENOMIC DNA]</scope>
    <source>
        <strain evidence="6 10">TLL-A4</strain>
        <plasmid evidence="10">ptaa-4-1</plasmid>
        <plasmid evidence="9">pTAA-4-1</plasmid>
    </source>
</reference>
<evidence type="ECO:0000313" key="7">
    <source>
        <dbReference type="EMBL" id="QCD36644.1"/>
    </source>
</evidence>
<dbReference type="KEGG" id="mgod:E7746_08205"/>
<keyword evidence="9" id="KW-0614">Plasmid</keyword>
<dbReference type="Proteomes" id="UP000297031">
    <property type="component" value="Plasmid pTAA-4-1"/>
</dbReference>
<dbReference type="OrthoDB" id="1454687at2"/>
<dbReference type="EMBL" id="CP039393">
    <property type="protein sequence ID" value="QCD36088.1"/>
    <property type="molecule type" value="Genomic_DNA"/>
</dbReference>
<geneLocation type="plasmid" evidence="9">
    <name>pTAA-4-1</name>
</geneLocation>
<dbReference type="Pfam" id="PF05598">
    <property type="entry name" value="DUF772"/>
    <property type="match status" value="1"/>
</dbReference>
<dbReference type="RefSeq" id="WP_136409462.1">
    <property type="nucleotide sequence ID" value="NZ_CP039393.1"/>
</dbReference>
<dbReference type="InterPro" id="IPR008490">
    <property type="entry name" value="Transposase_InsH_N"/>
</dbReference>
<dbReference type="EMBL" id="CP039394">
    <property type="protein sequence ID" value="QCD37215.1"/>
    <property type="molecule type" value="Genomic_DNA"/>
</dbReference>
<organism evidence="6 10">
    <name type="scientific">Muribaculum gordoncarteri</name>
    <dbReference type="NCBI Taxonomy" id="2530390"/>
    <lineage>
        <taxon>Bacteria</taxon>
        <taxon>Pseudomonadati</taxon>
        <taxon>Bacteroidota</taxon>
        <taxon>Bacteroidia</taxon>
        <taxon>Bacteroidales</taxon>
        <taxon>Muribaculaceae</taxon>
        <taxon>Muribaculum</taxon>
    </lineage>
</organism>
<dbReference type="KEGG" id="mgod:E7746_09450"/>
<dbReference type="KEGG" id="mgod:E7746_12525"/>
<evidence type="ECO:0000313" key="5">
    <source>
        <dbReference type="EMBL" id="QCD36031.1"/>
    </source>
</evidence>
<geneLocation type="plasmid" evidence="10">
    <name>ptaa-4-1</name>
</geneLocation>
<protein>
    <submittedName>
        <fullName evidence="6">DDE transposase</fullName>
    </submittedName>
</protein>
<evidence type="ECO:0000313" key="6">
    <source>
        <dbReference type="EMBL" id="QCD36088.1"/>
    </source>
</evidence>
<evidence type="ECO:0000313" key="8">
    <source>
        <dbReference type="EMBL" id="QCD36955.1"/>
    </source>
</evidence>
<proteinExistence type="predicted"/>
<dbReference type="EMBL" id="CP039393">
    <property type="protein sequence ID" value="QCD35556.1"/>
    <property type="molecule type" value="Genomic_DNA"/>
</dbReference>
<evidence type="ECO:0000313" key="10">
    <source>
        <dbReference type="Proteomes" id="UP000297031"/>
    </source>
</evidence>
<evidence type="ECO:0000259" key="1">
    <source>
        <dbReference type="Pfam" id="PF05598"/>
    </source>
</evidence>
<dbReference type="PANTHER" id="PTHR33803:SF3">
    <property type="entry name" value="BLL1974 PROTEIN"/>
    <property type="match status" value="1"/>
</dbReference>
<dbReference type="EMBL" id="CP039393">
    <property type="protein sequence ID" value="QCD34446.1"/>
    <property type="molecule type" value="Genomic_DNA"/>
</dbReference>
<dbReference type="EMBL" id="CP039393">
    <property type="protein sequence ID" value="QCD36644.1"/>
    <property type="molecule type" value="Genomic_DNA"/>
</dbReference>
<dbReference type="KEGG" id="mgod:E7746_00395"/>